<dbReference type="AlphaFoldDB" id="K7M0U3"/>
<reference evidence="3 4" key="1">
    <citation type="journal article" date="2010" name="Nature">
        <title>Genome sequence of the palaeopolyploid soybean.</title>
        <authorList>
            <person name="Schmutz J."/>
            <person name="Cannon S.B."/>
            <person name="Schlueter J."/>
            <person name="Ma J."/>
            <person name="Mitros T."/>
            <person name="Nelson W."/>
            <person name="Hyten D.L."/>
            <person name="Song Q."/>
            <person name="Thelen J.J."/>
            <person name="Cheng J."/>
            <person name="Xu D."/>
            <person name="Hellsten U."/>
            <person name="May G.D."/>
            <person name="Yu Y."/>
            <person name="Sakurai T."/>
            <person name="Umezawa T."/>
            <person name="Bhattacharyya M.K."/>
            <person name="Sandhu D."/>
            <person name="Valliyodan B."/>
            <person name="Lindquist E."/>
            <person name="Peto M."/>
            <person name="Grant D."/>
            <person name="Shu S."/>
            <person name="Goodstein D."/>
            <person name="Barry K."/>
            <person name="Futrell-Griggs M."/>
            <person name="Abernathy B."/>
            <person name="Du J."/>
            <person name="Tian Z."/>
            <person name="Zhu L."/>
            <person name="Gill N."/>
            <person name="Joshi T."/>
            <person name="Libault M."/>
            <person name="Sethuraman A."/>
            <person name="Zhang X.-C."/>
            <person name="Shinozaki K."/>
            <person name="Nguyen H.T."/>
            <person name="Wing R.A."/>
            <person name="Cregan P."/>
            <person name="Specht J."/>
            <person name="Grimwood J."/>
            <person name="Rokhsar D."/>
            <person name="Stacey G."/>
            <person name="Shoemaker R.C."/>
            <person name="Jackson S.A."/>
        </authorList>
    </citation>
    <scope>NUCLEOTIDE SEQUENCE [LARGE SCALE GENOMIC DNA]</scope>
    <source>
        <strain evidence="4">cv. Williams 82</strain>
        <tissue evidence="3">Callus</tissue>
    </source>
</reference>
<dbReference type="RefSeq" id="XP_006595386.1">
    <property type="nucleotide sequence ID" value="XM_006595323.1"/>
</dbReference>
<dbReference type="OrthoDB" id="1900495at2759"/>
<dbReference type="Gramene" id="KRH20826">
    <property type="protein sequence ID" value="KRH20826"/>
    <property type="gene ID" value="GLYMA_13G202900"/>
</dbReference>
<accession>K7M0U3</accession>
<evidence type="ECO:0000313" key="4">
    <source>
        <dbReference type="EnsemblPlants" id="KRH20826"/>
    </source>
</evidence>
<dbReference type="Proteomes" id="UP000008827">
    <property type="component" value="Chromosome 13"/>
</dbReference>
<evidence type="ECO:0000256" key="1">
    <source>
        <dbReference type="SAM" id="MobiDB-lite"/>
    </source>
</evidence>
<feature type="region of interest" description="Disordered" evidence="1">
    <location>
        <begin position="65"/>
        <end position="91"/>
    </location>
</feature>
<reference evidence="4" key="2">
    <citation type="submission" date="2018-02" db="UniProtKB">
        <authorList>
            <consortium name="EnsemblPlants"/>
        </authorList>
    </citation>
    <scope>IDENTIFICATION</scope>
    <source>
        <strain evidence="4">Williams 82</strain>
    </source>
</reference>
<keyword evidence="5" id="KW-1185">Reference proteome</keyword>
<dbReference type="EnsemblPlants" id="KRH20826">
    <property type="protein sequence ID" value="KRH20826"/>
    <property type="gene ID" value="GLYMA_13G202900"/>
</dbReference>
<proteinExistence type="predicted"/>
<sequence length="247" mass="28557">MQSPNPNDDDDLFTLSLSWNQPTRASNFPTLIMQPQPQPQNPFINPRLAPYTASNHNNMNAAVDRVQANAPVPSSLSRSRRRDGRSETIVPPFPWATNRRATVQTRKYLLENKILKIRGDMECRMCKRKYLMVLDLESKFSELWSFIQKEKESMHDRAPSVWLKPVLPRCYHCGQENSVQPSLAGTKKKAINWLFLLLGQMLGCCTLNHLKYFLKHTNRHRTGAKDRNLYSTYMGLCQQLVPEFFSS</sequence>
<dbReference type="PaxDb" id="3847-GLYMA13G27290.2"/>
<evidence type="ECO:0000313" key="5">
    <source>
        <dbReference type="Proteomes" id="UP000008827"/>
    </source>
</evidence>
<name>K7M0U3_SOYBN</name>
<gene>
    <name evidence="4" type="primary">LOC102661337</name>
    <name evidence="3" type="ORF">GLYMA_13G202900</name>
</gene>
<dbReference type="PANTHER" id="PTHR34272:SF1">
    <property type="entry name" value="EXPRESSED PROTEIN"/>
    <property type="match status" value="1"/>
</dbReference>
<dbReference type="GeneID" id="102661337"/>
<dbReference type="OMA" id="DLECREC"/>
<dbReference type="PANTHER" id="PTHR34272">
    <property type="entry name" value="EXPRESSED PROTEIN"/>
    <property type="match status" value="1"/>
</dbReference>
<organism evidence="3">
    <name type="scientific">Glycine max</name>
    <name type="common">Soybean</name>
    <name type="synonym">Glycine hispida</name>
    <dbReference type="NCBI Taxonomy" id="3847"/>
    <lineage>
        <taxon>Eukaryota</taxon>
        <taxon>Viridiplantae</taxon>
        <taxon>Streptophyta</taxon>
        <taxon>Embryophyta</taxon>
        <taxon>Tracheophyta</taxon>
        <taxon>Spermatophyta</taxon>
        <taxon>Magnoliopsida</taxon>
        <taxon>eudicotyledons</taxon>
        <taxon>Gunneridae</taxon>
        <taxon>Pentapetalae</taxon>
        <taxon>rosids</taxon>
        <taxon>fabids</taxon>
        <taxon>Fabales</taxon>
        <taxon>Fabaceae</taxon>
        <taxon>Papilionoideae</taxon>
        <taxon>50 kb inversion clade</taxon>
        <taxon>NPAAA clade</taxon>
        <taxon>indigoferoid/millettioid clade</taxon>
        <taxon>Phaseoleae</taxon>
        <taxon>Glycine</taxon>
        <taxon>Glycine subgen. Soja</taxon>
    </lineage>
</organism>
<reference evidence="3" key="3">
    <citation type="submission" date="2018-07" db="EMBL/GenBank/DDBJ databases">
        <title>WGS assembly of Glycine max.</title>
        <authorList>
            <person name="Schmutz J."/>
            <person name="Cannon S."/>
            <person name="Schlueter J."/>
            <person name="Ma J."/>
            <person name="Mitros T."/>
            <person name="Nelson W."/>
            <person name="Hyten D."/>
            <person name="Song Q."/>
            <person name="Thelen J."/>
            <person name="Cheng J."/>
            <person name="Xu D."/>
            <person name="Hellsten U."/>
            <person name="May G."/>
            <person name="Yu Y."/>
            <person name="Sakurai T."/>
            <person name="Umezawa T."/>
            <person name="Bhattacharyya M."/>
            <person name="Sandhu D."/>
            <person name="Valliyodan B."/>
            <person name="Lindquist E."/>
            <person name="Peto M."/>
            <person name="Grant D."/>
            <person name="Shu S."/>
            <person name="Goodstein D."/>
            <person name="Barry K."/>
            <person name="Futrell-Griggs M."/>
            <person name="Abernathy B."/>
            <person name="Du J."/>
            <person name="Tian Z."/>
            <person name="Zhu L."/>
            <person name="Gill N."/>
            <person name="Joshi T."/>
            <person name="Libault M."/>
            <person name="Sethuraman A."/>
            <person name="Zhang X."/>
            <person name="Shinozaki K."/>
            <person name="Nguyen H."/>
            <person name="Wing R."/>
            <person name="Cregan P."/>
            <person name="Specht J."/>
            <person name="Grimwood J."/>
            <person name="Rokhsar D."/>
            <person name="Stacey G."/>
            <person name="Shoemaker R."/>
            <person name="Jackson S."/>
        </authorList>
    </citation>
    <scope>NUCLEOTIDE SEQUENCE</scope>
    <source>
        <tissue evidence="3">Callus</tissue>
    </source>
</reference>
<evidence type="ECO:0000259" key="2">
    <source>
        <dbReference type="Pfam" id="PF23324"/>
    </source>
</evidence>
<dbReference type="Pfam" id="PF23324">
    <property type="entry name" value="DUF7086"/>
    <property type="match status" value="1"/>
</dbReference>
<dbReference type="InterPro" id="IPR055513">
    <property type="entry name" value="DUF7086"/>
</dbReference>
<dbReference type="eggNOG" id="ENOG502RK6X">
    <property type="taxonomic scope" value="Eukaryota"/>
</dbReference>
<dbReference type="EMBL" id="CM000846">
    <property type="protein sequence ID" value="KRH20826.1"/>
    <property type="molecule type" value="Genomic_DNA"/>
</dbReference>
<dbReference type="HOGENOM" id="CLU_042355_1_0_1"/>
<dbReference type="KEGG" id="gmx:102661337"/>
<evidence type="ECO:0000313" key="3">
    <source>
        <dbReference type="EMBL" id="KRH20826.1"/>
    </source>
</evidence>
<feature type="domain" description="DUF7086" evidence="2">
    <location>
        <begin position="107"/>
        <end position="240"/>
    </location>
</feature>
<protein>
    <recommendedName>
        <fullName evidence="2">DUF7086 domain-containing protein</fullName>
    </recommendedName>
</protein>